<reference evidence="1 2" key="1">
    <citation type="submission" date="2019-03" db="EMBL/GenBank/DDBJ databases">
        <title>Genomic Encyclopedia of Type Strains, Phase IV (KMG-IV): sequencing the most valuable type-strain genomes for metagenomic binning, comparative biology and taxonomic classification.</title>
        <authorList>
            <person name="Goeker M."/>
        </authorList>
    </citation>
    <scope>NUCLEOTIDE SEQUENCE [LARGE SCALE GENOMIC DNA]</scope>
    <source>
        <strain evidence="1 2">DSM 103792</strain>
    </source>
</reference>
<dbReference type="CDD" id="cd03801">
    <property type="entry name" value="GT4_PimA-like"/>
    <property type="match status" value="1"/>
</dbReference>
<gene>
    <name evidence="1" type="ORF">EV696_10589</name>
</gene>
<evidence type="ECO:0000313" key="1">
    <source>
        <dbReference type="EMBL" id="TDQ49115.1"/>
    </source>
</evidence>
<comment type="caution">
    <text evidence="1">The sequence shown here is derived from an EMBL/GenBank/DDBJ whole genome shotgun (WGS) entry which is preliminary data.</text>
</comment>
<dbReference type="PANTHER" id="PTHR12526">
    <property type="entry name" value="GLYCOSYLTRANSFERASE"/>
    <property type="match status" value="1"/>
</dbReference>
<dbReference type="AlphaFoldDB" id="A0A4R6UUQ4"/>
<dbReference type="RefSeq" id="WP_157591341.1">
    <property type="nucleotide sequence ID" value="NZ_CP037953.1"/>
</dbReference>
<keyword evidence="1" id="KW-0808">Transferase</keyword>
<name>A0A4R6UUQ4_9GAMM</name>
<keyword evidence="2" id="KW-1185">Reference proteome</keyword>
<dbReference type="InterPro" id="IPR017521">
    <property type="entry name" value="Sugar_tfrase_PEP-CTERM_Stp1"/>
</dbReference>
<proteinExistence type="predicted"/>
<protein>
    <submittedName>
        <fullName evidence="1">Sugar transferase (PEP-CTERM/EpsH1 system associated)</fullName>
    </submittedName>
</protein>
<dbReference type="SUPFAM" id="SSF53756">
    <property type="entry name" value="UDP-Glycosyltransferase/glycogen phosphorylase"/>
    <property type="match status" value="1"/>
</dbReference>
<dbReference type="GO" id="GO:0016757">
    <property type="term" value="F:glycosyltransferase activity"/>
    <property type="evidence" value="ECO:0007669"/>
    <property type="project" value="TreeGrafter"/>
</dbReference>
<dbReference type="Proteomes" id="UP000295375">
    <property type="component" value="Unassembled WGS sequence"/>
</dbReference>
<dbReference type="Gene3D" id="3.40.50.2000">
    <property type="entry name" value="Glycogen Phosphorylase B"/>
    <property type="match status" value="1"/>
</dbReference>
<sequence>MKDLLLLCHRLPFPPNKGDKIRSYHLLKFLAERWRIHLVTFIDDDNDEQYRDALRDICASIHIQRIKPTAAKLRALSGLLLGGTFTDAFYRFAAVQREVNRLIEQHDIRHAFCYSTPMAQYLNAHDGLHRFMDFVDMDSYKWKQYSQSHKPPMSWVFATEFRRLLTREKSIAEQYDACWFVTPEEQALFERESARQFQRLGFYRNGVDQQYFDATAAFDTPFPAERKAIVFTGAMDYYANADAVQWFADQVLPALRQQNPALHFYIVGSKPAERVQALAKREGITVTGRVPDVRPYLQHAALAVAPMRIARGLQNKVLEGLSMGKAVVSTPEALEGLQRDPLLDELSAGSRADYIGRCQHFLQTPVPVERCLRYIRAHYDWHGNLQPLQAQMESA</sequence>
<organism evidence="1 2">
    <name type="scientific">Permianibacter aggregans</name>
    <dbReference type="NCBI Taxonomy" id="1510150"/>
    <lineage>
        <taxon>Bacteria</taxon>
        <taxon>Pseudomonadati</taxon>
        <taxon>Pseudomonadota</taxon>
        <taxon>Gammaproteobacteria</taxon>
        <taxon>Pseudomonadales</taxon>
        <taxon>Pseudomonadaceae</taxon>
        <taxon>Permianibacter</taxon>
    </lineage>
</organism>
<dbReference type="NCBIfam" id="TIGR03087">
    <property type="entry name" value="stp1"/>
    <property type="match status" value="1"/>
</dbReference>
<dbReference type="Pfam" id="PF13692">
    <property type="entry name" value="Glyco_trans_1_4"/>
    <property type="match status" value="1"/>
</dbReference>
<accession>A0A4R6UUQ4</accession>
<evidence type="ECO:0000313" key="2">
    <source>
        <dbReference type="Proteomes" id="UP000295375"/>
    </source>
</evidence>
<dbReference type="EMBL" id="SNYM01000005">
    <property type="protein sequence ID" value="TDQ49115.1"/>
    <property type="molecule type" value="Genomic_DNA"/>
</dbReference>
<dbReference type="PANTHER" id="PTHR12526:SF600">
    <property type="entry name" value="GLYCOSYL TRANSFERASE GROUP 1"/>
    <property type="match status" value="1"/>
</dbReference>